<keyword evidence="1" id="KW-1133">Transmembrane helix</keyword>
<evidence type="ECO:0000313" key="3">
    <source>
        <dbReference type="EMBL" id="TBU54097.1"/>
    </source>
</evidence>
<keyword evidence="4" id="KW-1185">Reference proteome</keyword>
<proteinExistence type="predicted"/>
<reference evidence="3 4" key="1">
    <citation type="submission" date="2019-01" db="EMBL/GenBank/DDBJ databases">
        <title>Draft genome sequences of three monokaryotic isolates of the white-rot basidiomycete fungus Dichomitus squalens.</title>
        <authorList>
            <consortium name="DOE Joint Genome Institute"/>
            <person name="Lopez S.C."/>
            <person name="Andreopoulos B."/>
            <person name="Pangilinan J."/>
            <person name="Lipzen A."/>
            <person name="Riley R."/>
            <person name="Ahrendt S."/>
            <person name="Ng V."/>
            <person name="Barry K."/>
            <person name="Daum C."/>
            <person name="Grigoriev I.V."/>
            <person name="Hilden K.S."/>
            <person name="Makela M.R."/>
            <person name="de Vries R.P."/>
        </authorList>
    </citation>
    <scope>NUCLEOTIDE SEQUENCE [LARGE SCALE GENOMIC DNA]</scope>
    <source>
        <strain evidence="3 4">CBS 464.89</strain>
    </source>
</reference>
<dbReference type="InterPro" id="IPR045340">
    <property type="entry name" value="DUF6533"/>
</dbReference>
<feature type="transmembrane region" description="Helical" evidence="1">
    <location>
        <begin position="90"/>
        <end position="113"/>
    </location>
</feature>
<evidence type="ECO:0000259" key="2">
    <source>
        <dbReference type="Pfam" id="PF20151"/>
    </source>
</evidence>
<name>A0A4Q9PJ39_9APHY</name>
<feature type="domain" description="DUF6533" evidence="2">
    <location>
        <begin position="23"/>
        <end position="67"/>
    </location>
</feature>
<feature type="transmembrane region" description="Helical" evidence="1">
    <location>
        <begin position="119"/>
        <end position="141"/>
    </location>
</feature>
<dbReference type="Proteomes" id="UP000292082">
    <property type="component" value="Unassembled WGS sequence"/>
</dbReference>
<dbReference type="AlphaFoldDB" id="A0A4Q9PJ39"/>
<organism evidence="3 4">
    <name type="scientific">Dichomitus squalens</name>
    <dbReference type="NCBI Taxonomy" id="114155"/>
    <lineage>
        <taxon>Eukaryota</taxon>
        <taxon>Fungi</taxon>
        <taxon>Dikarya</taxon>
        <taxon>Basidiomycota</taxon>
        <taxon>Agaricomycotina</taxon>
        <taxon>Agaricomycetes</taxon>
        <taxon>Polyporales</taxon>
        <taxon>Polyporaceae</taxon>
        <taxon>Dichomitus</taxon>
    </lineage>
</organism>
<keyword evidence="1" id="KW-0812">Transmembrane</keyword>
<accession>A0A4Q9PJ39</accession>
<evidence type="ECO:0000256" key="1">
    <source>
        <dbReference type="SAM" id="Phobius"/>
    </source>
</evidence>
<dbReference type="Pfam" id="PF20151">
    <property type="entry name" value="DUF6533"/>
    <property type="match status" value="1"/>
</dbReference>
<dbReference type="EMBL" id="ML145197">
    <property type="protein sequence ID" value="TBU54097.1"/>
    <property type="molecule type" value="Genomic_DNA"/>
</dbReference>
<sequence>MSDSLESLVPLVASVYPSNEIGLSVVTITIWDWLLCINDEVYLIWPSLRTLKASSIIYMLSRYMMIISEVTTIPSAGPLSLRVICEALSWTGNVAIFLARLTFAVFSAVRVYALSGKGILLSLIVFLLASVQAALNMLFVARYVEFEMFPAPIYCAGIGIPSERLAKIMTITIRATLLAAEVIVIVVTWWYTYGIHHGLKGLGSDSSLASVMLHNADAISASVMGVLNILHIICYVLDTPSLATLEQIVGTLIDPLSSILVSRFVLSLRHVDRPIAPLTATEQASITLQFARDVHRTTLPSFVASLGELVHVGSRSAKETFDSETGSDIELSVTGTNPLKIEEVPVLMSMTVGRQSQERTPVSIVTLREVRSVLKETRYVGPNRCRRCHAVHTH</sequence>
<feature type="transmembrane region" description="Helical" evidence="1">
    <location>
        <begin position="171"/>
        <end position="191"/>
    </location>
</feature>
<evidence type="ECO:0000313" key="4">
    <source>
        <dbReference type="Proteomes" id="UP000292082"/>
    </source>
</evidence>
<gene>
    <name evidence="3" type="ORF">BD310DRAFT_936697</name>
</gene>
<keyword evidence="1" id="KW-0472">Membrane</keyword>
<protein>
    <recommendedName>
        <fullName evidence="2">DUF6533 domain-containing protein</fullName>
    </recommendedName>
</protein>